<dbReference type="SUPFAM" id="SSF51120">
    <property type="entry name" value="beta-Roll"/>
    <property type="match status" value="1"/>
</dbReference>
<dbReference type="InterPro" id="IPR001343">
    <property type="entry name" value="Hemolysn_Ca-bd"/>
</dbReference>
<dbReference type="InterPro" id="IPR018511">
    <property type="entry name" value="Hemolysin-typ_Ca-bd_CS"/>
</dbReference>
<protein>
    <recommendedName>
        <fullName evidence="3">Cadherin domain-containing protein</fullName>
    </recommendedName>
</protein>
<dbReference type="PROSITE" id="PS50268">
    <property type="entry name" value="CADHERIN_2"/>
    <property type="match status" value="1"/>
</dbReference>
<dbReference type="InterPro" id="IPR002126">
    <property type="entry name" value="Cadherin-like_dom"/>
</dbReference>
<dbReference type="SUPFAM" id="SSF49313">
    <property type="entry name" value="Cadherin-like"/>
    <property type="match status" value="1"/>
</dbReference>
<reference evidence="4 5" key="1">
    <citation type="journal article" date="2020" name="ISME J.">
        <title>Comparative genomics reveals insights into cyanobacterial evolution and habitat adaptation.</title>
        <authorList>
            <person name="Chen M.Y."/>
            <person name="Teng W.K."/>
            <person name="Zhao L."/>
            <person name="Hu C.X."/>
            <person name="Zhou Y.K."/>
            <person name="Han B.P."/>
            <person name="Song L.R."/>
            <person name="Shu W.S."/>
        </authorList>
    </citation>
    <scope>NUCLEOTIDE SEQUENCE [LARGE SCALE GENOMIC DNA]</scope>
    <source>
        <strain evidence="4 5">FACHB-362</strain>
    </source>
</reference>
<dbReference type="Gene3D" id="2.60.40.60">
    <property type="entry name" value="Cadherins"/>
    <property type="match status" value="1"/>
</dbReference>
<dbReference type="InterPro" id="IPR038081">
    <property type="entry name" value="CalX-like_sf"/>
</dbReference>
<name>A0ABR8J996_9NOST</name>
<accession>A0ABR8J996</accession>
<evidence type="ECO:0000313" key="4">
    <source>
        <dbReference type="EMBL" id="MBD2694024.1"/>
    </source>
</evidence>
<feature type="domain" description="Cadherin" evidence="3">
    <location>
        <begin position="175"/>
        <end position="269"/>
    </location>
</feature>
<dbReference type="InterPro" id="IPR015919">
    <property type="entry name" value="Cadherin-like_sf"/>
</dbReference>
<evidence type="ECO:0000259" key="3">
    <source>
        <dbReference type="PROSITE" id="PS50268"/>
    </source>
</evidence>
<dbReference type="InterPro" id="IPR011049">
    <property type="entry name" value="Serralysin-like_metalloprot_C"/>
</dbReference>
<dbReference type="PANTHER" id="PTHR38340:SF1">
    <property type="entry name" value="S-LAYER PROTEIN"/>
    <property type="match status" value="1"/>
</dbReference>
<gene>
    <name evidence="4" type="ORF">H6G68_20080</name>
</gene>
<evidence type="ECO:0000313" key="5">
    <source>
        <dbReference type="Proteomes" id="UP000660381"/>
    </source>
</evidence>
<dbReference type="Pfam" id="PF00353">
    <property type="entry name" value="HemolysinCabind"/>
    <property type="match status" value="2"/>
</dbReference>
<dbReference type="Proteomes" id="UP000660381">
    <property type="component" value="Unassembled WGS sequence"/>
</dbReference>
<dbReference type="PRINTS" id="PR00313">
    <property type="entry name" value="CABNDNGRPT"/>
</dbReference>
<dbReference type="CDD" id="cd11304">
    <property type="entry name" value="Cadherin_repeat"/>
    <property type="match status" value="1"/>
</dbReference>
<dbReference type="PROSITE" id="PS00330">
    <property type="entry name" value="HEMOLYSIN_CALCIUM"/>
    <property type="match status" value="3"/>
</dbReference>
<sequence>MNNKQLSLDYLPNQTGTANITLRATNLFGDYLDYQFSVTVLPIITLAINPTSVTENGVTNLVYTFTRNGTLTNPLTVNYNVGGTATFNNDYTQIGATNFNTTTGTITFAANSATATLKIDPTADTIIENNETVTLNLSSATTYKIGTNTTITGTIINDDVPNQAPTNLTLSNNKIAENQLINTVIGNFSSTDPNPGNTFTYSLVTGTGSTNNNLFTIVGNQLKSKFVFDYETKNSYSIRVRTTDQGNLFYEKPLTININDLDNVFTGTINNESITTTAEKDIINTQSGNDTITSVFTNLQQKDSLNGGTGIDSLVIKGGTTANSISINANNTTNQLLNITGTTIVGFERFDLSGFAGKYSFVGTVSNDLIKGGTGSDNLSGGAGNDTLNGGAGADTLIGGVGNDILYLGLNDNAVDNVNYVFGNGADTVYQFVRGVGGDKLNFTGISAIDVLKSGINTQLRISDGIAGNTSFGTGQLLVTLSGTSGFIGADVNVNLFGANFLFS</sequence>
<proteinExistence type="predicted"/>
<evidence type="ECO:0000256" key="2">
    <source>
        <dbReference type="ARBA" id="ARBA00022525"/>
    </source>
</evidence>
<dbReference type="SUPFAM" id="SSF141072">
    <property type="entry name" value="CalX-like"/>
    <property type="match status" value="1"/>
</dbReference>
<organism evidence="4 5">
    <name type="scientific">Anabaena catenula FACHB-362</name>
    <dbReference type="NCBI Taxonomy" id="2692877"/>
    <lineage>
        <taxon>Bacteria</taxon>
        <taxon>Bacillati</taxon>
        <taxon>Cyanobacteriota</taxon>
        <taxon>Cyanophyceae</taxon>
        <taxon>Nostocales</taxon>
        <taxon>Nostocaceae</taxon>
        <taxon>Anabaena</taxon>
    </lineage>
</organism>
<keyword evidence="2" id="KW-0964">Secreted</keyword>
<dbReference type="Gene3D" id="2.150.10.10">
    <property type="entry name" value="Serralysin-like metalloprotease, C-terminal"/>
    <property type="match status" value="1"/>
</dbReference>
<evidence type="ECO:0000256" key="1">
    <source>
        <dbReference type="ARBA" id="ARBA00004613"/>
    </source>
</evidence>
<comment type="caution">
    <text evidence="4">The sequence shown here is derived from an EMBL/GenBank/DDBJ whole genome shotgun (WGS) entry which is preliminary data.</text>
</comment>
<comment type="subcellular location">
    <subcellularLocation>
        <location evidence="1">Secreted</location>
    </subcellularLocation>
</comment>
<dbReference type="PANTHER" id="PTHR38340">
    <property type="entry name" value="S-LAYER PROTEIN"/>
    <property type="match status" value="1"/>
</dbReference>
<dbReference type="Gene3D" id="2.60.40.2030">
    <property type="match status" value="1"/>
</dbReference>
<keyword evidence="5" id="KW-1185">Reference proteome</keyword>
<dbReference type="EMBL" id="JACJTQ010000037">
    <property type="protein sequence ID" value="MBD2694024.1"/>
    <property type="molecule type" value="Genomic_DNA"/>
</dbReference>
<dbReference type="InterPro" id="IPR050557">
    <property type="entry name" value="RTX_toxin/Mannuronan_C5-epim"/>
</dbReference>